<evidence type="ECO:0000313" key="6">
    <source>
        <dbReference type="Proteomes" id="UP001501570"/>
    </source>
</evidence>
<dbReference type="PANTHER" id="PTHR30146">
    <property type="entry name" value="LACI-RELATED TRANSCRIPTIONAL REPRESSOR"/>
    <property type="match status" value="1"/>
</dbReference>
<dbReference type="GO" id="GO:0003677">
    <property type="term" value="F:DNA binding"/>
    <property type="evidence" value="ECO:0007669"/>
    <property type="project" value="UniProtKB-KW"/>
</dbReference>
<keyword evidence="1" id="KW-0805">Transcription regulation</keyword>
<dbReference type="SUPFAM" id="SSF53822">
    <property type="entry name" value="Periplasmic binding protein-like I"/>
    <property type="match status" value="1"/>
</dbReference>
<reference evidence="6" key="1">
    <citation type="journal article" date="2019" name="Int. J. Syst. Evol. Microbiol.">
        <title>The Global Catalogue of Microorganisms (GCM) 10K type strain sequencing project: providing services to taxonomists for standard genome sequencing and annotation.</title>
        <authorList>
            <consortium name="The Broad Institute Genomics Platform"/>
            <consortium name="The Broad Institute Genome Sequencing Center for Infectious Disease"/>
            <person name="Wu L."/>
            <person name="Ma J."/>
        </authorList>
    </citation>
    <scope>NUCLEOTIDE SEQUENCE [LARGE SCALE GENOMIC DNA]</scope>
    <source>
        <strain evidence="6">JCM 18304</strain>
    </source>
</reference>
<feature type="domain" description="HTH lacI-type" evidence="4">
    <location>
        <begin position="1"/>
        <end position="29"/>
    </location>
</feature>
<dbReference type="SMART" id="SM00354">
    <property type="entry name" value="HTH_LACI"/>
    <property type="match status" value="1"/>
</dbReference>
<proteinExistence type="predicted"/>
<accession>A0ABP9SP20</accession>
<dbReference type="InterPro" id="IPR046335">
    <property type="entry name" value="LacI/GalR-like_sensor"/>
</dbReference>
<dbReference type="PROSITE" id="PS50932">
    <property type="entry name" value="HTH_LACI_2"/>
    <property type="match status" value="1"/>
</dbReference>
<evidence type="ECO:0000256" key="2">
    <source>
        <dbReference type="ARBA" id="ARBA00023125"/>
    </source>
</evidence>
<keyword evidence="6" id="KW-1185">Reference proteome</keyword>
<evidence type="ECO:0000256" key="1">
    <source>
        <dbReference type="ARBA" id="ARBA00023015"/>
    </source>
</evidence>
<organism evidence="5 6">
    <name type="scientific">Rugosimonospora acidiphila</name>
    <dbReference type="NCBI Taxonomy" id="556531"/>
    <lineage>
        <taxon>Bacteria</taxon>
        <taxon>Bacillati</taxon>
        <taxon>Actinomycetota</taxon>
        <taxon>Actinomycetes</taxon>
        <taxon>Micromonosporales</taxon>
        <taxon>Micromonosporaceae</taxon>
        <taxon>Rugosimonospora</taxon>
    </lineage>
</organism>
<sequence length="308" mass="32544">MRPETRERVLAAMAELGYSPNHAARALRVGSFGVIGVIAHQLNRTGESRTIEAVVEAAGREQYSISLVDVETPSTADVSAAVHRLTHQSIDGLMIIRAEDGTPPTLALPPGLPVVVSDSRFVGHHPVVSTDHRGGARLAVEHLLVLGHRTVHHLAGPADSGSSRVRAEAWRHALRAAGREVPPVLRGDWSPESGYAVGRKVAGDPDVTAVFAANDEMAVGLMAAFADAGVAVPGDVSVVGFDDVALAGFLRPALTTVRQDFTVIGLNLVDLLVRQIRGEGSLDDEHLLVPAQLVIRSSTASPAPHRRP</sequence>
<evidence type="ECO:0000313" key="5">
    <source>
        <dbReference type="EMBL" id="GAA5198167.1"/>
    </source>
</evidence>
<dbReference type="InterPro" id="IPR028082">
    <property type="entry name" value="Peripla_BP_I"/>
</dbReference>
<evidence type="ECO:0000256" key="3">
    <source>
        <dbReference type="ARBA" id="ARBA00023163"/>
    </source>
</evidence>
<protein>
    <submittedName>
        <fullName evidence="5">LacI family DNA-binding transcriptional regulator</fullName>
    </submittedName>
</protein>
<dbReference type="SUPFAM" id="SSF47413">
    <property type="entry name" value="lambda repressor-like DNA-binding domains"/>
    <property type="match status" value="1"/>
</dbReference>
<dbReference type="CDD" id="cd01392">
    <property type="entry name" value="HTH_LacI"/>
    <property type="match status" value="1"/>
</dbReference>
<dbReference type="InterPro" id="IPR010982">
    <property type="entry name" value="Lambda_DNA-bd_dom_sf"/>
</dbReference>
<gene>
    <name evidence="5" type="ORF">GCM10023322_70930</name>
</gene>
<name>A0ABP9SP20_9ACTN</name>
<dbReference type="EMBL" id="BAABJQ010000032">
    <property type="protein sequence ID" value="GAA5198167.1"/>
    <property type="molecule type" value="Genomic_DNA"/>
</dbReference>
<dbReference type="Gene3D" id="3.40.50.2300">
    <property type="match status" value="2"/>
</dbReference>
<dbReference type="InterPro" id="IPR000843">
    <property type="entry name" value="HTH_LacI"/>
</dbReference>
<comment type="caution">
    <text evidence="5">The sequence shown here is derived from an EMBL/GenBank/DDBJ whole genome shotgun (WGS) entry which is preliminary data.</text>
</comment>
<evidence type="ECO:0000259" key="4">
    <source>
        <dbReference type="PROSITE" id="PS50932"/>
    </source>
</evidence>
<dbReference type="Pfam" id="PF13377">
    <property type="entry name" value="Peripla_BP_3"/>
    <property type="match status" value="1"/>
</dbReference>
<keyword evidence="3" id="KW-0804">Transcription</keyword>
<dbReference type="Gene3D" id="1.10.260.40">
    <property type="entry name" value="lambda repressor-like DNA-binding domains"/>
    <property type="match status" value="1"/>
</dbReference>
<dbReference type="Proteomes" id="UP001501570">
    <property type="component" value="Unassembled WGS sequence"/>
</dbReference>
<dbReference type="CDD" id="cd01574">
    <property type="entry name" value="PBP1_LacI"/>
    <property type="match status" value="1"/>
</dbReference>
<dbReference type="PANTHER" id="PTHR30146:SF153">
    <property type="entry name" value="LACTOSE OPERON REPRESSOR"/>
    <property type="match status" value="1"/>
</dbReference>
<keyword evidence="2 5" id="KW-0238">DNA-binding</keyword>